<dbReference type="SUPFAM" id="SSF52540">
    <property type="entry name" value="P-loop containing nucleoside triphosphate hydrolases"/>
    <property type="match status" value="1"/>
</dbReference>
<evidence type="ECO:0000313" key="12">
    <source>
        <dbReference type="Proteomes" id="UP000606724"/>
    </source>
</evidence>
<dbReference type="PANTHER" id="PTHR42771">
    <property type="entry name" value="IRON(3+)-HYDROXAMATE IMPORT ATP-BINDING PROTEIN FHUC"/>
    <property type="match status" value="1"/>
</dbReference>
<dbReference type="InterPro" id="IPR017871">
    <property type="entry name" value="ABC_transporter-like_CS"/>
</dbReference>
<keyword evidence="3" id="KW-1003">Cell membrane</keyword>
<accession>A0ABR8RKR9</accession>
<dbReference type="InterPro" id="IPR003593">
    <property type="entry name" value="AAA+_ATPase"/>
</dbReference>
<reference evidence="11 12" key="1">
    <citation type="submission" date="2020-08" db="EMBL/GenBank/DDBJ databases">
        <title>A Genomic Blueprint of the Chicken Gut Microbiome.</title>
        <authorList>
            <person name="Gilroy R."/>
            <person name="Ravi A."/>
            <person name="Getino M."/>
            <person name="Pursley I."/>
            <person name="Horton D.L."/>
            <person name="Alikhan N.-F."/>
            <person name="Baker D."/>
            <person name="Gharbi K."/>
            <person name="Hall N."/>
            <person name="Watson M."/>
            <person name="Adriaenssens E.M."/>
            <person name="Foster-Nyarko E."/>
            <person name="Jarju S."/>
            <person name="Secka A."/>
            <person name="Antonio M."/>
            <person name="Oren A."/>
            <person name="Chaudhuri R."/>
            <person name="La Ragione R.M."/>
            <person name="Hildebrand F."/>
            <person name="Pallen M.J."/>
        </authorList>
    </citation>
    <scope>NUCLEOTIDE SEQUENCE [LARGE SCALE GENOMIC DNA]</scope>
    <source>
        <strain evidence="11 12">Sa4CVA2</strain>
    </source>
</reference>
<evidence type="ECO:0000256" key="4">
    <source>
        <dbReference type="ARBA" id="ARBA00022496"/>
    </source>
</evidence>
<gene>
    <name evidence="11" type="ORF">H9653_10030</name>
</gene>
<evidence type="ECO:0000256" key="2">
    <source>
        <dbReference type="ARBA" id="ARBA00022448"/>
    </source>
</evidence>
<name>A0ABR8RKR9_9GAMM</name>
<proteinExistence type="predicted"/>
<dbReference type="Gene3D" id="3.40.50.300">
    <property type="entry name" value="P-loop containing nucleotide triphosphate hydrolases"/>
    <property type="match status" value="1"/>
</dbReference>
<dbReference type="PROSITE" id="PS00211">
    <property type="entry name" value="ABC_TRANSPORTER_1"/>
    <property type="match status" value="1"/>
</dbReference>
<dbReference type="PANTHER" id="PTHR42771:SF2">
    <property type="entry name" value="IRON(3+)-HYDROXAMATE IMPORT ATP-BINDING PROTEIN FHUC"/>
    <property type="match status" value="1"/>
</dbReference>
<evidence type="ECO:0000256" key="6">
    <source>
        <dbReference type="ARBA" id="ARBA00022840"/>
    </source>
</evidence>
<evidence type="ECO:0000256" key="3">
    <source>
        <dbReference type="ARBA" id="ARBA00022475"/>
    </source>
</evidence>
<evidence type="ECO:0000256" key="5">
    <source>
        <dbReference type="ARBA" id="ARBA00022741"/>
    </source>
</evidence>
<evidence type="ECO:0000256" key="9">
    <source>
        <dbReference type="ARBA" id="ARBA00023136"/>
    </source>
</evidence>
<evidence type="ECO:0000256" key="1">
    <source>
        <dbReference type="ARBA" id="ARBA00004202"/>
    </source>
</evidence>
<keyword evidence="8" id="KW-0406">Ion transport</keyword>
<keyword evidence="6 11" id="KW-0067">ATP-binding</keyword>
<dbReference type="RefSeq" id="WP_191692262.1">
    <property type="nucleotide sequence ID" value="NZ_JACSQR010000031.1"/>
</dbReference>
<evidence type="ECO:0000259" key="10">
    <source>
        <dbReference type="PROSITE" id="PS50893"/>
    </source>
</evidence>
<dbReference type="GO" id="GO:0005524">
    <property type="term" value="F:ATP binding"/>
    <property type="evidence" value="ECO:0007669"/>
    <property type="project" value="UniProtKB-KW"/>
</dbReference>
<dbReference type="EMBL" id="JACSQR010000031">
    <property type="protein sequence ID" value="MBD7948343.1"/>
    <property type="molecule type" value="Genomic_DNA"/>
</dbReference>
<feature type="domain" description="ABC transporter" evidence="10">
    <location>
        <begin position="2"/>
        <end position="238"/>
    </location>
</feature>
<dbReference type="PROSITE" id="PS50893">
    <property type="entry name" value="ABC_TRANSPORTER_2"/>
    <property type="match status" value="1"/>
</dbReference>
<organism evidence="11 12">
    <name type="scientific">Psychrobacter communis</name>
    <dbReference type="NCBI Taxonomy" id="2762238"/>
    <lineage>
        <taxon>Bacteria</taxon>
        <taxon>Pseudomonadati</taxon>
        <taxon>Pseudomonadota</taxon>
        <taxon>Gammaproteobacteria</taxon>
        <taxon>Moraxellales</taxon>
        <taxon>Moraxellaceae</taxon>
        <taxon>Psychrobacter</taxon>
    </lineage>
</organism>
<keyword evidence="2" id="KW-0813">Transport</keyword>
<keyword evidence="5" id="KW-0547">Nucleotide-binding</keyword>
<dbReference type="InterPro" id="IPR051535">
    <property type="entry name" value="Siderophore_ABC-ATPase"/>
</dbReference>
<dbReference type="CDD" id="cd03214">
    <property type="entry name" value="ABC_Iron-Siderophores_B12_Hemin"/>
    <property type="match status" value="1"/>
</dbReference>
<keyword evidence="9" id="KW-0472">Membrane</keyword>
<sequence length="254" mass="28581">MMHINNLSLIRQKKVLLHPTSFIIEPNKLYALIGHNGSGKSSLIKAMAGEMTPTQGGIEIERQDLRSFSAKRLATHLAYLPQNLPDAGAFTVYELVMLGRYPHQKWLQKPTADDRQQVEKAIALTQVDAFRDRQVSTLSGGERARVWLAMCLAQQTKYLLLDEPLAALDVVYQIEVLKLIRQLVDEQGLGVVIILHDLNLAARFCDEFIALKQGKLCHMSDVKRTMEKDVLRSIFGVDFTLLTHPTTTHKVAVI</sequence>
<dbReference type="InterPro" id="IPR003439">
    <property type="entry name" value="ABC_transporter-like_ATP-bd"/>
</dbReference>
<comment type="subcellular location">
    <subcellularLocation>
        <location evidence="1">Cell membrane</location>
        <topology evidence="1">Peripheral membrane protein</topology>
    </subcellularLocation>
</comment>
<dbReference type="Pfam" id="PF00005">
    <property type="entry name" value="ABC_tran"/>
    <property type="match status" value="1"/>
</dbReference>
<dbReference type="InterPro" id="IPR027417">
    <property type="entry name" value="P-loop_NTPase"/>
</dbReference>
<keyword evidence="12" id="KW-1185">Reference proteome</keyword>
<evidence type="ECO:0000256" key="8">
    <source>
        <dbReference type="ARBA" id="ARBA00023065"/>
    </source>
</evidence>
<comment type="caution">
    <text evidence="11">The sequence shown here is derived from an EMBL/GenBank/DDBJ whole genome shotgun (WGS) entry which is preliminary data.</text>
</comment>
<dbReference type="Proteomes" id="UP000606724">
    <property type="component" value="Unassembled WGS sequence"/>
</dbReference>
<keyword evidence="4" id="KW-0410">Iron transport</keyword>
<evidence type="ECO:0000313" key="11">
    <source>
        <dbReference type="EMBL" id="MBD7948343.1"/>
    </source>
</evidence>
<evidence type="ECO:0000256" key="7">
    <source>
        <dbReference type="ARBA" id="ARBA00023004"/>
    </source>
</evidence>
<keyword evidence="7" id="KW-0408">Iron</keyword>
<dbReference type="SMART" id="SM00382">
    <property type="entry name" value="AAA"/>
    <property type="match status" value="1"/>
</dbReference>
<protein>
    <submittedName>
        <fullName evidence="11">ABC transporter ATP-binding protein</fullName>
    </submittedName>
</protein>